<dbReference type="SUPFAM" id="SSF53187">
    <property type="entry name" value="Zn-dependent exopeptidases"/>
    <property type="match status" value="1"/>
</dbReference>
<dbReference type="PIRSF" id="PIRSF039012">
    <property type="entry name" value="ASP"/>
    <property type="match status" value="1"/>
</dbReference>
<proteinExistence type="predicted"/>
<keyword evidence="4" id="KW-0862">Zinc</keyword>
<feature type="domain" description="Succinylglutamate desuccinylase/Aspartoacylase catalytic" evidence="5">
    <location>
        <begin position="50"/>
        <end position="229"/>
    </location>
</feature>
<sequence length="351" mass="38516">MLQKNQREPFEIADTVIGPGQRATIGISLGMLSNHVPMELPIRVIHGKRPGPTFFVSAAVHGDEILGIEIIRRVLQSPLMEKLRGTLIAVPIVNGPGFIAHSRYLPDRRDLNRSFPGSERGSMAARLADTFLREIVLRCETGIDLHTAALHRTNFPQLRFDNSATERLRALADAFGAPVTIESSLRTGSLRETAKRNGVEMLLYEAGEALRFDEFSIRIGVRGVMSVMQQLGMFPAKSVSPPRRKPVRSKSSYWVRAPEGGILRMNRTTGDLVETGEAIAVLSDPFGEYEVTITAEAAGVIIGRTNLPTVNMGDALFHIARTGRLAQAGGKIEAITDEMDSHPLFDEDEVI</sequence>
<organism evidence="6 7">
    <name type="scientific">Oricola cellulosilytica</name>
    <dbReference type="NCBI Taxonomy" id="1429082"/>
    <lineage>
        <taxon>Bacteria</taxon>
        <taxon>Pseudomonadati</taxon>
        <taxon>Pseudomonadota</taxon>
        <taxon>Alphaproteobacteria</taxon>
        <taxon>Hyphomicrobiales</taxon>
        <taxon>Ahrensiaceae</taxon>
        <taxon>Oricola</taxon>
    </lineage>
</organism>
<dbReference type="RefSeq" id="WP_131568702.1">
    <property type="nucleotide sequence ID" value="NZ_JAINFK010000009.1"/>
</dbReference>
<accession>A0A4R0PED5</accession>
<evidence type="ECO:0000256" key="4">
    <source>
        <dbReference type="ARBA" id="ARBA00022833"/>
    </source>
</evidence>
<dbReference type="PANTHER" id="PTHR37326">
    <property type="entry name" value="BLL3975 PROTEIN"/>
    <property type="match status" value="1"/>
</dbReference>
<evidence type="ECO:0000256" key="1">
    <source>
        <dbReference type="ARBA" id="ARBA00001947"/>
    </source>
</evidence>
<keyword evidence="2" id="KW-0479">Metal-binding</keyword>
<protein>
    <submittedName>
        <fullName evidence="6">Succinylglutamate desuccinylase/aspartoacylase family protein</fullName>
    </submittedName>
</protein>
<evidence type="ECO:0000313" key="6">
    <source>
        <dbReference type="EMBL" id="TCD14555.1"/>
    </source>
</evidence>
<dbReference type="CDD" id="cd06251">
    <property type="entry name" value="M14_ASTE_ASPA-like"/>
    <property type="match status" value="1"/>
</dbReference>
<keyword evidence="3" id="KW-0378">Hydrolase</keyword>
<dbReference type="EMBL" id="SJST01000003">
    <property type="protein sequence ID" value="TCD14555.1"/>
    <property type="molecule type" value="Genomic_DNA"/>
</dbReference>
<keyword evidence="7" id="KW-1185">Reference proteome</keyword>
<dbReference type="GO" id="GO:0046872">
    <property type="term" value="F:metal ion binding"/>
    <property type="evidence" value="ECO:0007669"/>
    <property type="project" value="UniProtKB-KW"/>
</dbReference>
<dbReference type="Proteomes" id="UP000291301">
    <property type="component" value="Unassembled WGS sequence"/>
</dbReference>
<evidence type="ECO:0000259" key="5">
    <source>
        <dbReference type="Pfam" id="PF24827"/>
    </source>
</evidence>
<dbReference type="GO" id="GO:0016788">
    <property type="term" value="F:hydrolase activity, acting on ester bonds"/>
    <property type="evidence" value="ECO:0007669"/>
    <property type="project" value="InterPro"/>
</dbReference>
<dbReference type="InterPro" id="IPR053138">
    <property type="entry name" value="N-alpha-Ac-DABA_deacetylase"/>
</dbReference>
<name>A0A4R0PED5_9HYPH</name>
<evidence type="ECO:0000256" key="2">
    <source>
        <dbReference type="ARBA" id="ARBA00022723"/>
    </source>
</evidence>
<reference evidence="6 7" key="1">
    <citation type="journal article" date="2015" name="Antonie Van Leeuwenhoek">
        <title>Oricola cellulosilytica gen. nov., sp. nov., a cellulose-degrading bacterium of the family Phyllobacteriaceae isolated from surface seashore water, and emended descriptions of Mesorhizobium loti and Phyllobacterium myrsinacearum.</title>
        <authorList>
            <person name="Hameed A."/>
            <person name="Shahina M."/>
            <person name="Lai W.A."/>
            <person name="Lin S.Y."/>
            <person name="Young L.S."/>
            <person name="Liu Y.C."/>
            <person name="Hsu Y.H."/>
            <person name="Young C.C."/>
        </authorList>
    </citation>
    <scope>NUCLEOTIDE SEQUENCE [LARGE SCALE GENOMIC DNA]</scope>
    <source>
        <strain evidence="6 7">KCTC 52183</strain>
    </source>
</reference>
<comment type="cofactor">
    <cofactor evidence="1">
        <name>Zn(2+)</name>
        <dbReference type="ChEBI" id="CHEBI:29105"/>
    </cofactor>
</comment>
<dbReference type="InterPro" id="IPR043795">
    <property type="entry name" value="N-alpha-Ac-DABA-like"/>
</dbReference>
<dbReference type="OrthoDB" id="9782876at2"/>
<dbReference type="AlphaFoldDB" id="A0A4R0PED5"/>
<dbReference type="PANTHER" id="PTHR37326:SF2">
    <property type="entry name" value="SUCCINYLGLUTAMATE DESUCCINYLASE_ASPARTOACYLASE FAMILY PROTEIN"/>
    <property type="match status" value="1"/>
</dbReference>
<evidence type="ECO:0000313" key="7">
    <source>
        <dbReference type="Proteomes" id="UP000291301"/>
    </source>
</evidence>
<dbReference type="InterPro" id="IPR055438">
    <property type="entry name" value="AstE_AspA_cat"/>
</dbReference>
<dbReference type="Pfam" id="PF24827">
    <property type="entry name" value="AstE_AspA_cat"/>
    <property type="match status" value="1"/>
</dbReference>
<gene>
    <name evidence="6" type="ORF">E0D97_10915</name>
</gene>
<evidence type="ECO:0000256" key="3">
    <source>
        <dbReference type="ARBA" id="ARBA00022801"/>
    </source>
</evidence>
<dbReference type="GO" id="GO:0016811">
    <property type="term" value="F:hydrolase activity, acting on carbon-nitrogen (but not peptide) bonds, in linear amides"/>
    <property type="evidence" value="ECO:0007669"/>
    <property type="project" value="InterPro"/>
</dbReference>
<comment type="caution">
    <text evidence="6">The sequence shown here is derived from an EMBL/GenBank/DDBJ whole genome shotgun (WGS) entry which is preliminary data.</text>
</comment>
<dbReference type="Gene3D" id="3.40.630.10">
    <property type="entry name" value="Zn peptidases"/>
    <property type="match status" value="1"/>
</dbReference>